<feature type="transmembrane region" description="Helical" evidence="7">
    <location>
        <begin position="7"/>
        <end position="31"/>
    </location>
</feature>
<feature type="transmembrane region" description="Helical" evidence="7">
    <location>
        <begin position="255"/>
        <end position="276"/>
    </location>
</feature>
<dbReference type="InterPro" id="IPR017475">
    <property type="entry name" value="EPS_sugar_tfrase"/>
</dbReference>
<gene>
    <name evidence="9" type="ORF">COT92_02950</name>
</gene>
<reference evidence="10" key="1">
    <citation type="submission" date="2017-09" db="EMBL/GenBank/DDBJ databases">
        <title>Depth-based differentiation of microbial function through sediment-hosted aquifers and enrichment of novel symbionts in the deep terrestrial subsurface.</title>
        <authorList>
            <person name="Probst A.J."/>
            <person name="Ladd B."/>
            <person name="Jarett J.K."/>
            <person name="Geller-Mcgrath D.E."/>
            <person name="Sieber C.M.K."/>
            <person name="Emerson J.B."/>
            <person name="Anantharaman K."/>
            <person name="Thomas B.C."/>
            <person name="Malmstrom R."/>
            <person name="Stieglmeier M."/>
            <person name="Klingl A."/>
            <person name="Woyke T."/>
            <person name="Ryan C.M."/>
            <person name="Banfield J.F."/>
        </authorList>
    </citation>
    <scope>NUCLEOTIDE SEQUENCE [LARGE SCALE GENOMIC DNA]</scope>
</reference>
<protein>
    <recommendedName>
        <fullName evidence="8">Bacterial sugar transferase domain-containing protein</fullName>
    </recommendedName>
</protein>
<dbReference type="EMBL" id="PFAK01000047">
    <property type="protein sequence ID" value="PIR96097.1"/>
    <property type="molecule type" value="Genomic_DNA"/>
</dbReference>
<evidence type="ECO:0000313" key="9">
    <source>
        <dbReference type="EMBL" id="PIR96097.1"/>
    </source>
</evidence>
<dbReference type="NCBIfam" id="TIGR03025">
    <property type="entry name" value="EPS_sugtrans"/>
    <property type="match status" value="1"/>
</dbReference>
<evidence type="ECO:0000256" key="2">
    <source>
        <dbReference type="ARBA" id="ARBA00006464"/>
    </source>
</evidence>
<feature type="transmembrane region" description="Helical" evidence="7">
    <location>
        <begin position="43"/>
        <end position="64"/>
    </location>
</feature>
<keyword evidence="4 7" id="KW-0812">Transmembrane</keyword>
<dbReference type="PANTHER" id="PTHR30576:SF0">
    <property type="entry name" value="UNDECAPRENYL-PHOSPHATE N-ACETYLGALACTOSAMINYL 1-PHOSPHATE TRANSFERASE-RELATED"/>
    <property type="match status" value="1"/>
</dbReference>
<sequence length="434" mass="51269">MSRKFISFWLIILPVIVLLYAGLFLAIRLRYPEGLSRAELNSHLVIFSVLFIFWLLVFFIHGLFETKIFRRYTDIIFGLASAIAINVLVAITYFYIQPELILTPRRFLLVLAAVVFVLLLVWYLIVKYILKNRLFEEVYFFSFDGELNELEKEIKNHEYLGIKILGHLNEKNFNKANFKKDTGLILPDNLSGRTEIINQFFKLRTLGILFYNFQDFYENLLRRVYLSRLNEVWFLENVNYKEKRFYGMLKRLTDLLFGVLTILPFVVTFPAVALLIKLTSKGAIFFVQERVGKNGKIFKVYKYRTMNGGPTNTWTSVNDPRITTLGRFLRKSRIDELPQFINLIIGNMSLVGPRPEQPHIVTELKKQVQFYDERHFVKPGLTGWAQLNSTYAGSTEETKLKLQYDLYYIKNRRFLLDLEIILKTFYYVFTWKGR</sequence>
<feature type="transmembrane region" description="Helical" evidence="7">
    <location>
        <begin position="108"/>
        <end position="126"/>
    </location>
</feature>
<evidence type="ECO:0000259" key="8">
    <source>
        <dbReference type="Pfam" id="PF02397"/>
    </source>
</evidence>
<dbReference type="Pfam" id="PF02397">
    <property type="entry name" value="Bac_transf"/>
    <property type="match status" value="1"/>
</dbReference>
<accession>A0A2H0VAG4</accession>
<dbReference type="PANTHER" id="PTHR30576">
    <property type="entry name" value="COLANIC BIOSYNTHESIS UDP-GLUCOSE LIPID CARRIER TRANSFERASE"/>
    <property type="match status" value="1"/>
</dbReference>
<evidence type="ECO:0000256" key="6">
    <source>
        <dbReference type="ARBA" id="ARBA00023136"/>
    </source>
</evidence>
<keyword evidence="5 7" id="KW-1133">Transmembrane helix</keyword>
<dbReference type="InterPro" id="IPR003362">
    <property type="entry name" value="Bact_transf"/>
</dbReference>
<dbReference type="AlphaFoldDB" id="A0A2H0VAG4"/>
<comment type="caution">
    <text evidence="9">The sequence shown here is derived from an EMBL/GenBank/DDBJ whole genome shotgun (WGS) entry which is preliminary data.</text>
</comment>
<feature type="domain" description="Bacterial sugar transferase" evidence="8">
    <location>
        <begin position="250"/>
        <end position="429"/>
    </location>
</feature>
<keyword evidence="3" id="KW-0808">Transferase</keyword>
<keyword evidence="6 7" id="KW-0472">Membrane</keyword>
<evidence type="ECO:0000256" key="7">
    <source>
        <dbReference type="SAM" id="Phobius"/>
    </source>
</evidence>
<evidence type="ECO:0000313" key="10">
    <source>
        <dbReference type="Proteomes" id="UP000230922"/>
    </source>
</evidence>
<organism evidence="9 10">
    <name type="scientific">Candidatus Doudnabacteria bacterium CG10_big_fil_rev_8_21_14_0_10_42_18</name>
    <dbReference type="NCBI Taxonomy" id="1974552"/>
    <lineage>
        <taxon>Bacteria</taxon>
        <taxon>Candidatus Doudnaibacteriota</taxon>
    </lineage>
</organism>
<evidence type="ECO:0000256" key="1">
    <source>
        <dbReference type="ARBA" id="ARBA00004141"/>
    </source>
</evidence>
<evidence type="ECO:0000256" key="3">
    <source>
        <dbReference type="ARBA" id="ARBA00022679"/>
    </source>
</evidence>
<evidence type="ECO:0000256" key="5">
    <source>
        <dbReference type="ARBA" id="ARBA00022989"/>
    </source>
</evidence>
<comment type="subcellular location">
    <subcellularLocation>
        <location evidence="1">Membrane</location>
        <topology evidence="1">Multi-pass membrane protein</topology>
    </subcellularLocation>
</comment>
<proteinExistence type="inferred from homology"/>
<name>A0A2H0VAG4_9BACT</name>
<comment type="similarity">
    <text evidence="2">Belongs to the bacterial sugar transferase family.</text>
</comment>
<evidence type="ECO:0000256" key="4">
    <source>
        <dbReference type="ARBA" id="ARBA00022692"/>
    </source>
</evidence>
<dbReference type="Proteomes" id="UP000230922">
    <property type="component" value="Unassembled WGS sequence"/>
</dbReference>
<feature type="transmembrane region" description="Helical" evidence="7">
    <location>
        <begin position="76"/>
        <end position="96"/>
    </location>
</feature>
<dbReference type="GO" id="GO:0016780">
    <property type="term" value="F:phosphotransferase activity, for other substituted phosphate groups"/>
    <property type="evidence" value="ECO:0007669"/>
    <property type="project" value="TreeGrafter"/>
</dbReference>
<dbReference type="GO" id="GO:0016020">
    <property type="term" value="C:membrane"/>
    <property type="evidence" value="ECO:0007669"/>
    <property type="project" value="UniProtKB-SubCell"/>
</dbReference>